<reference evidence="1 2" key="1">
    <citation type="submission" date="2023-12" db="EMBL/GenBank/DDBJ databases">
        <title>Jeotgalibacillus haloalkaliphilus sp. nov., a novel salt-tolerant bacteria, isolated from the estuary of the Fenhe River into the Yellow River.</title>
        <authorList>
            <person name="Li Y."/>
        </authorList>
    </citation>
    <scope>NUCLEOTIDE SEQUENCE [LARGE SCALE GENOMIC DNA]</scope>
    <source>
        <strain evidence="1 2">HH7-29</strain>
    </source>
</reference>
<dbReference type="Proteomes" id="UP001292084">
    <property type="component" value="Unassembled WGS sequence"/>
</dbReference>
<evidence type="ECO:0000313" key="1">
    <source>
        <dbReference type="EMBL" id="MDZ5712778.1"/>
    </source>
</evidence>
<comment type="caution">
    <text evidence="1">The sequence shown here is derived from an EMBL/GenBank/DDBJ whole genome shotgun (WGS) entry which is preliminary data.</text>
</comment>
<accession>A0ABU5KNE0</accession>
<dbReference type="EMBL" id="JAXQNN010000003">
    <property type="protein sequence ID" value="MDZ5712778.1"/>
    <property type="molecule type" value="Genomic_DNA"/>
</dbReference>
<sequence>MKMLMKYSTFNNEHTSQQSGSKEIGLPAYLSVGLVFKKAGEFSLHFHVVKDDHGLSSFRCMK</sequence>
<proteinExistence type="predicted"/>
<name>A0ABU5KNE0_9BACL</name>
<keyword evidence="2" id="KW-1185">Reference proteome</keyword>
<protein>
    <submittedName>
        <fullName evidence="1">Uncharacterized protein</fullName>
    </submittedName>
</protein>
<organism evidence="1 2">
    <name type="scientific">Jeotgalibacillus haloalkalitolerans</name>
    <dbReference type="NCBI Taxonomy" id="3104292"/>
    <lineage>
        <taxon>Bacteria</taxon>
        <taxon>Bacillati</taxon>
        <taxon>Bacillota</taxon>
        <taxon>Bacilli</taxon>
        <taxon>Bacillales</taxon>
        <taxon>Caryophanaceae</taxon>
        <taxon>Jeotgalibacillus</taxon>
    </lineage>
</organism>
<evidence type="ECO:0000313" key="2">
    <source>
        <dbReference type="Proteomes" id="UP001292084"/>
    </source>
</evidence>
<gene>
    <name evidence="1" type="ORF">UFB30_11115</name>
</gene>